<evidence type="ECO:0000256" key="3">
    <source>
        <dbReference type="HAMAP-Rule" id="MF_02071"/>
    </source>
</evidence>
<feature type="domain" description="RlpA-like protein double-psi beta-barrel" evidence="5">
    <location>
        <begin position="78"/>
        <end position="164"/>
    </location>
</feature>
<evidence type="ECO:0000259" key="5">
    <source>
        <dbReference type="Pfam" id="PF03330"/>
    </source>
</evidence>
<comment type="similarity">
    <text evidence="3 4">Belongs to the RlpA family.</text>
</comment>
<dbReference type="GO" id="GO:0009279">
    <property type="term" value="C:cell outer membrane"/>
    <property type="evidence" value="ECO:0007669"/>
    <property type="project" value="TreeGrafter"/>
</dbReference>
<dbReference type="EC" id="4.2.2.-" evidence="3"/>
<gene>
    <name evidence="6" type="primary">rlpA_2</name>
    <name evidence="3" type="synonym">rlpA</name>
    <name evidence="6" type="ORF">NCTC12272_02608</name>
</gene>
<dbReference type="NCBIfam" id="TIGR00413">
    <property type="entry name" value="rlpA"/>
    <property type="match status" value="1"/>
</dbReference>
<dbReference type="GO" id="GO:0008932">
    <property type="term" value="F:lytic endotransglycosylase activity"/>
    <property type="evidence" value="ECO:0007669"/>
    <property type="project" value="UniProtKB-UniRule"/>
</dbReference>
<keyword evidence="6" id="KW-0449">Lipoprotein</keyword>
<dbReference type="InterPro" id="IPR012997">
    <property type="entry name" value="RplA"/>
</dbReference>
<protein>
    <recommendedName>
        <fullName evidence="3">Endolytic peptidoglycan transglycosylase RlpA</fullName>
        <ecNumber evidence="3">4.2.2.-</ecNumber>
    </recommendedName>
</protein>
<dbReference type="HAMAP" id="MF_02071">
    <property type="entry name" value="RlpA"/>
    <property type="match status" value="1"/>
</dbReference>
<dbReference type="AlphaFoldDB" id="A0AAX2IYY5"/>
<reference evidence="6 7" key="1">
    <citation type="submission" date="2018-06" db="EMBL/GenBank/DDBJ databases">
        <authorList>
            <consortium name="Pathogen Informatics"/>
            <person name="Doyle S."/>
        </authorList>
    </citation>
    <scope>NUCLEOTIDE SEQUENCE [LARGE SCALE GENOMIC DNA]</scope>
    <source>
        <strain evidence="6 7">NCTC12272</strain>
    </source>
</reference>
<dbReference type="Gene3D" id="2.40.40.10">
    <property type="entry name" value="RlpA-like domain"/>
    <property type="match status" value="1"/>
</dbReference>
<accession>A0AAX2IYY5</accession>
<dbReference type="SUPFAM" id="SSF50685">
    <property type="entry name" value="Barwin-like endoglucanases"/>
    <property type="match status" value="1"/>
</dbReference>
<name>A0AAX2IYY5_LEGPN</name>
<proteinExistence type="inferred from homology"/>
<keyword evidence="2 3" id="KW-0961">Cell wall biogenesis/degradation</keyword>
<dbReference type="EMBL" id="LS483412">
    <property type="protein sequence ID" value="SQG91394.1"/>
    <property type="molecule type" value="Genomic_DNA"/>
</dbReference>
<evidence type="ECO:0000256" key="2">
    <source>
        <dbReference type="ARBA" id="ARBA00023316"/>
    </source>
</evidence>
<organism evidence="6 7">
    <name type="scientific">Legionella pneumophila subsp. pascullei</name>
    <dbReference type="NCBI Taxonomy" id="91890"/>
    <lineage>
        <taxon>Bacteria</taxon>
        <taxon>Pseudomonadati</taxon>
        <taxon>Pseudomonadota</taxon>
        <taxon>Gammaproteobacteria</taxon>
        <taxon>Legionellales</taxon>
        <taxon>Legionellaceae</taxon>
        <taxon>Legionella</taxon>
    </lineage>
</organism>
<evidence type="ECO:0000313" key="6">
    <source>
        <dbReference type="EMBL" id="SQG91394.1"/>
    </source>
</evidence>
<dbReference type="Proteomes" id="UP000249566">
    <property type="component" value="Chromosome 1"/>
</dbReference>
<dbReference type="InterPro" id="IPR009009">
    <property type="entry name" value="RlpA-like_DPBB"/>
</dbReference>
<evidence type="ECO:0000256" key="1">
    <source>
        <dbReference type="ARBA" id="ARBA00023239"/>
    </source>
</evidence>
<evidence type="ECO:0000256" key="4">
    <source>
        <dbReference type="RuleBase" id="RU003495"/>
    </source>
</evidence>
<sequence length="168" mass="18855">MCYPLKVILVTFNTLSVAEEEDNFMNYYSILLTIKRLITGLLPILLVACTHQQSNGPDHYVIKGKTYHVMKSAKNYKAKGIASWYGSHARHKKTSTGERYNMYAMTAAHPTLPFATRVRVKNLNNGRSIVVRINDRGPFLSNRLIDLSYAAAKKLGIKGIAPVEIEVV</sequence>
<keyword evidence="1 3" id="KW-0456">Lyase</keyword>
<dbReference type="Pfam" id="PF03330">
    <property type="entry name" value="DPBB_1"/>
    <property type="match status" value="1"/>
</dbReference>
<dbReference type="PANTHER" id="PTHR34183:SF1">
    <property type="entry name" value="ENDOLYTIC PEPTIDOGLYCAN TRANSGLYCOSYLASE RLPA"/>
    <property type="match status" value="1"/>
</dbReference>
<evidence type="ECO:0000313" key="7">
    <source>
        <dbReference type="Proteomes" id="UP000249566"/>
    </source>
</evidence>
<dbReference type="CDD" id="cd22268">
    <property type="entry name" value="DPBB_RlpA-like"/>
    <property type="match status" value="1"/>
</dbReference>
<dbReference type="InterPro" id="IPR034718">
    <property type="entry name" value="RlpA"/>
</dbReference>
<dbReference type="InterPro" id="IPR036908">
    <property type="entry name" value="RlpA-like_sf"/>
</dbReference>
<dbReference type="PANTHER" id="PTHR34183">
    <property type="entry name" value="ENDOLYTIC PEPTIDOGLYCAN TRANSGLYCOSYLASE RLPA"/>
    <property type="match status" value="1"/>
</dbReference>
<dbReference type="GO" id="GO:0071555">
    <property type="term" value="P:cell wall organization"/>
    <property type="evidence" value="ECO:0007669"/>
    <property type="project" value="UniProtKB-KW"/>
</dbReference>
<dbReference type="GO" id="GO:0000270">
    <property type="term" value="P:peptidoglycan metabolic process"/>
    <property type="evidence" value="ECO:0007669"/>
    <property type="project" value="UniProtKB-UniRule"/>
</dbReference>
<comment type="function">
    <text evidence="3">Lytic transglycosylase with a strong preference for naked glycan strands that lack stem peptides.</text>
</comment>